<evidence type="ECO:0000256" key="1">
    <source>
        <dbReference type="SAM" id="MobiDB-lite"/>
    </source>
</evidence>
<dbReference type="EMBL" id="CAMGYJ010000010">
    <property type="protein sequence ID" value="CAI0556552.1"/>
    <property type="molecule type" value="Genomic_DNA"/>
</dbReference>
<accession>A0AAV0RJ52</accession>
<gene>
    <name evidence="2" type="ORF">LITE_LOCUS48016</name>
</gene>
<proteinExistence type="predicted"/>
<reference evidence="2" key="1">
    <citation type="submission" date="2022-08" db="EMBL/GenBank/DDBJ databases">
        <authorList>
            <person name="Gutierrez-Valencia J."/>
        </authorList>
    </citation>
    <scope>NUCLEOTIDE SEQUENCE</scope>
</reference>
<name>A0AAV0RJ52_9ROSI</name>
<evidence type="ECO:0000313" key="3">
    <source>
        <dbReference type="Proteomes" id="UP001154282"/>
    </source>
</evidence>
<feature type="compositionally biased region" description="Low complexity" evidence="1">
    <location>
        <begin position="13"/>
        <end position="27"/>
    </location>
</feature>
<protein>
    <submittedName>
        <fullName evidence="2">Uncharacterized protein</fullName>
    </submittedName>
</protein>
<organism evidence="2 3">
    <name type="scientific">Linum tenue</name>
    <dbReference type="NCBI Taxonomy" id="586396"/>
    <lineage>
        <taxon>Eukaryota</taxon>
        <taxon>Viridiplantae</taxon>
        <taxon>Streptophyta</taxon>
        <taxon>Embryophyta</taxon>
        <taxon>Tracheophyta</taxon>
        <taxon>Spermatophyta</taxon>
        <taxon>Magnoliopsida</taxon>
        <taxon>eudicotyledons</taxon>
        <taxon>Gunneridae</taxon>
        <taxon>Pentapetalae</taxon>
        <taxon>rosids</taxon>
        <taxon>fabids</taxon>
        <taxon>Malpighiales</taxon>
        <taxon>Linaceae</taxon>
        <taxon>Linum</taxon>
    </lineage>
</organism>
<feature type="non-terminal residue" evidence="2">
    <location>
        <position position="1"/>
    </location>
</feature>
<dbReference type="Proteomes" id="UP001154282">
    <property type="component" value="Unassembled WGS sequence"/>
</dbReference>
<dbReference type="AlphaFoldDB" id="A0AAV0RJ52"/>
<sequence length="85" mass="8926">RQSSCDSETPAGSALAAVSPATSTSLSPTTKIDALLDDKTQSVDKLLSARKTSALLIMSIFADSTCAWERWSHGKVRAPGAFSLL</sequence>
<comment type="caution">
    <text evidence="2">The sequence shown here is derived from an EMBL/GenBank/DDBJ whole genome shotgun (WGS) entry which is preliminary data.</text>
</comment>
<keyword evidence="3" id="KW-1185">Reference proteome</keyword>
<feature type="region of interest" description="Disordered" evidence="1">
    <location>
        <begin position="1"/>
        <end position="27"/>
    </location>
</feature>
<evidence type="ECO:0000313" key="2">
    <source>
        <dbReference type="EMBL" id="CAI0556552.1"/>
    </source>
</evidence>